<name>A0A8T2N896_9TELE</name>
<organism evidence="1 2">
    <name type="scientific">Albula glossodonta</name>
    <name type="common">roundjaw bonefish</name>
    <dbReference type="NCBI Taxonomy" id="121402"/>
    <lineage>
        <taxon>Eukaryota</taxon>
        <taxon>Metazoa</taxon>
        <taxon>Chordata</taxon>
        <taxon>Craniata</taxon>
        <taxon>Vertebrata</taxon>
        <taxon>Euteleostomi</taxon>
        <taxon>Actinopterygii</taxon>
        <taxon>Neopterygii</taxon>
        <taxon>Teleostei</taxon>
        <taxon>Albuliformes</taxon>
        <taxon>Albulidae</taxon>
        <taxon>Albula</taxon>
    </lineage>
</organism>
<dbReference type="AlphaFoldDB" id="A0A8T2N896"/>
<dbReference type="PANTHER" id="PTHR45774:SF5">
    <property type="entry name" value="BTB_POZ DOMAIN-CONTAINING PROTEIN 6"/>
    <property type="match status" value="1"/>
</dbReference>
<evidence type="ECO:0000313" key="1">
    <source>
        <dbReference type="EMBL" id="KAG9336603.1"/>
    </source>
</evidence>
<comment type="caution">
    <text evidence="1">The sequence shown here is derived from an EMBL/GenBank/DDBJ whole genome shotgun (WGS) entry which is preliminary data.</text>
</comment>
<evidence type="ECO:0008006" key="3">
    <source>
        <dbReference type="Google" id="ProtNLM"/>
    </source>
</evidence>
<proteinExistence type="predicted"/>
<protein>
    <recommendedName>
        <fullName evidence="3">BTB domain-containing protein</fullName>
    </recommendedName>
</protein>
<accession>A0A8T2N896</accession>
<dbReference type="PANTHER" id="PTHR45774">
    <property type="entry name" value="BTB/POZ DOMAIN-CONTAINING"/>
    <property type="match status" value="1"/>
</dbReference>
<dbReference type="GO" id="GO:0022008">
    <property type="term" value="P:neurogenesis"/>
    <property type="evidence" value="ECO:0007669"/>
    <property type="project" value="TreeGrafter"/>
</dbReference>
<reference evidence="1" key="1">
    <citation type="thesis" date="2021" institute="BYU ScholarsArchive" country="Provo, UT, USA">
        <title>Applications of and Algorithms for Genome Assembly and Genomic Analyses with an Emphasis on Marine Teleosts.</title>
        <authorList>
            <person name="Pickett B.D."/>
        </authorList>
    </citation>
    <scope>NUCLEOTIDE SEQUENCE</scope>
    <source>
        <strain evidence="1">HI-2016</strain>
    </source>
</reference>
<evidence type="ECO:0000313" key="2">
    <source>
        <dbReference type="Proteomes" id="UP000824540"/>
    </source>
</evidence>
<sequence length="170" mass="18953">MPTAPDCLHGRIMKCLTFFLLLPETLKKSKKGGKHPSKLPVCYEIVTLSLKKKMAAELYPASTNTNLPNNGTTVTSTSKKNIVQVTQTTATTTTTTTQQNINNNNVETSNWQSSHPTLRERNALMFNNELMADVHFVVGPTGESQKIPAHKVSILFYCSKCLFLNQMFEM</sequence>
<dbReference type="GO" id="GO:0005829">
    <property type="term" value="C:cytosol"/>
    <property type="evidence" value="ECO:0007669"/>
    <property type="project" value="TreeGrafter"/>
</dbReference>
<dbReference type="Proteomes" id="UP000824540">
    <property type="component" value="Unassembled WGS sequence"/>
</dbReference>
<dbReference type="EMBL" id="JAFBMS010000102">
    <property type="protein sequence ID" value="KAG9336603.1"/>
    <property type="molecule type" value="Genomic_DNA"/>
</dbReference>
<dbReference type="Gene3D" id="3.30.710.10">
    <property type="entry name" value="Potassium Channel Kv1.1, Chain A"/>
    <property type="match status" value="1"/>
</dbReference>
<dbReference type="InterPro" id="IPR011333">
    <property type="entry name" value="SKP1/BTB/POZ_sf"/>
</dbReference>
<keyword evidence="2" id="KW-1185">Reference proteome</keyword>
<dbReference type="OrthoDB" id="8953630at2759"/>
<gene>
    <name evidence="1" type="ORF">JZ751_002950</name>
</gene>